<dbReference type="InterPro" id="IPR036691">
    <property type="entry name" value="Endo/exonu/phosph_ase_sf"/>
</dbReference>
<proteinExistence type="evidence at transcript level"/>
<sequence length="800" mass="89926">MKLIQLNLNHCETAQDLLAQMVREKRADVVLISEPYREESMGQWLSNTAGKAALWACKKHSFQDVYTQAMGYVRAKINGIYVYSCYAPPSWSQNEFQIMLDRLVDDARGRPRVVIAGDFNAWAVEWGSRTTNARGRALLESFAELDVILLNDGKVDTFRKAGTGSKIDITFASGCLTRNTKWLVSEEYTHSDHQAVIVTINERESASLHKTERKGPKWKDNSLDADMFDEVLSSRNITPGDAEHMTQQLVKIMTEACDAAMPLKRTCSRGPPCHWWSNKIRTLRAACLKERRRLQRARGRPDYSQQATAFKEARSALQKEIKASKRECFKRLCKDADINPWGTAYRTVMKKLKERRSTQITCPTLLQEIVSSLFPQGSPTPAATYETDEDDGITPETSEEELKNATRKIKDGKAPGPDGIPNKVLKRAIQQRPDIFKRVFDKCLQEGVFPQQWKLQRLVLLPKGDRPPGDPSSYRPICLLDTMGKILERIIHDRLLQIVEAKGALSELQFGFRKARSTIDAIKVVTGIAGKAIEGKRWKHGKKEYCAVVTLDVKNAFNSASWKVIIDTIARIGVPAYLLRIIRSYLSNRRLQYFTERGIKHYVISAGVPQGSVLGPLLWIIMYDGILRLAVPRGVKVIGYADDIAIVTVAKYIREVETAINEAIGLIRGWLQAAKLSLAEHKTEAVLITSRKVLETIQIEVGGQTIASKHFVKYLGVVLDCRLNFKQHLEYATKKAAAVQAALSRMMPNIGGPKPEVRRLLSTVTCSVLLYAAPIWAKALTVQTVRTKFGAVYRLSAIRT</sequence>
<keyword evidence="3" id="KW-0540">Nuclease</keyword>
<accession>A0A0K8TR60</accession>
<name>A0A0K8TR60_TABBR</name>
<feature type="compositionally biased region" description="Acidic residues" evidence="1">
    <location>
        <begin position="386"/>
        <end position="398"/>
    </location>
</feature>
<keyword evidence="3" id="KW-0548">Nucleotidyltransferase</keyword>
<dbReference type="PANTHER" id="PTHR19446">
    <property type="entry name" value="REVERSE TRANSCRIPTASES"/>
    <property type="match status" value="1"/>
</dbReference>
<protein>
    <submittedName>
        <fullName evidence="3">Putative endonuclease/reverse transcriptase</fullName>
    </submittedName>
</protein>
<keyword evidence="3" id="KW-0808">Transferase</keyword>
<dbReference type="GO" id="GO:0003964">
    <property type="term" value="F:RNA-directed DNA polymerase activity"/>
    <property type="evidence" value="ECO:0007669"/>
    <property type="project" value="UniProtKB-KW"/>
</dbReference>
<keyword evidence="3" id="KW-0378">Hydrolase</keyword>
<dbReference type="InterPro" id="IPR043502">
    <property type="entry name" value="DNA/RNA_pol_sf"/>
</dbReference>
<evidence type="ECO:0000259" key="2">
    <source>
        <dbReference type="PROSITE" id="PS50878"/>
    </source>
</evidence>
<dbReference type="InterPro" id="IPR005135">
    <property type="entry name" value="Endo/exonuclease/phosphatase"/>
</dbReference>
<evidence type="ECO:0000256" key="1">
    <source>
        <dbReference type="SAM" id="MobiDB-lite"/>
    </source>
</evidence>
<dbReference type="CDD" id="cd09077">
    <property type="entry name" value="R1-I-EN"/>
    <property type="match status" value="1"/>
</dbReference>
<feature type="region of interest" description="Disordered" evidence="1">
    <location>
        <begin position="376"/>
        <end position="398"/>
    </location>
</feature>
<keyword evidence="3" id="KW-0255">Endonuclease</keyword>
<organism evidence="3">
    <name type="scientific">Tabanus bromius</name>
    <name type="common">Band-eyed brown horse fly</name>
    <dbReference type="NCBI Taxonomy" id="304241"/>
    <lineage>
        <taxon>Eukaryota</taxon>
        <taxon>Metazoa</taxon>
        <taxon>Ecdysozoa</taxon>
        <taxon>Arthropoda</taxon>
        <taxon>Hexapoda</taxon>
        <taxon>Insecta</taxon>
        <taxon>Pterygota</taxon>
        <taxon>Neoptera</taxon>
        <taxon>Endopterygota</taxon>
        <taxon>Diptera</taxon>
        <taxon>Brachycera</taxon>
        <taxon>Tabanomorpha</taxon>
        <taxon>Tabanoidea</taxon>
        <taxon>Tabanidae</taxon>
        <taxon>Tabanus</taxon>
    </lineage>
</organism>
<dbReference type="SUPFAM" id="SSF56219">
    <property type="entry name" value="DNase I-like"/>
    <property type="match status" value="1"/>
</dbReference>
<dbReference type="SUPFAM" id="SSF56672">
    <property type="entry name" value="DNA/RNA polymerases"/>
    <property type="match status" value="1"/>
</dbReference>
<feature type="non-terminal residue" evidence="3">
    <location>
        <position position="800"/>
    </location>
</feature>
<dbReference type="Gene3D" id="3.60.10.10">
    <property type="entry name" value="Endonuclease/exonuclease/phosphatase"/>
    <property type="match status" value="1"/>
</dbReference>
<keyword evidence="3" id="KW-0695">RNA-directed DNA polymerase</keyword>
<dbReference type="AlphaFoldDB" id="A0A0K8TR60"/>
<dbReference type="Pfam" id="PF14529">
    <property type="entry name" value="Exo_endo_phos_2"/>
    <property type="match status" value="1"/>
</dbReference>
<dbReference type="Pfam" id="PF00078">
    <property type="entry name" value="RVT_1"/>
    <property type="match status" value="1"/>
</dbReference>
<dbReference type="GO" id="GO:0004519">
    <property type="term" value="F:endonuclease activity"/>
    <property type="evidence" value="ECO:0007669"/>
    <property type="project" value="UniProtKB-KW"/>
</dbReference>
<feature type="domain" description="Reverse transcriptase" evidence="2">
    <location>
        <begin position="442"/>
        <end position="719"/>
    </location>
</feature>
<dbReference type="CDD" id="cd01650">
    <property type="entry name" value="RT_nLTR_like"/>
    <property type="match status" value="1"/>
</dbReference>
<evidence type="ECO:0000313" key="3">
    <source>
        <dbReference type="EMBL" id="JAI16862.1"/>
    </source>
</evidence>
<dbReference type="PROSITE" id="PS50878">
    <property type="entry name" value="RT_POL"/>
    <property type="match status" value="1"/>
</dbReference>
<dbReference type="EMBL" id="GDAI01000741">
    <property type="protein sequence ID" value="JAI16862.1"/>
    <property type="molecule type" value="mRNA"/>
</dbReference>
<dbReference type="InterPro" id="IPR000477">
    <property type="entry name" value="RT_dom"/>
</dbReference>
<reference evidence="3" key="1">
    <citation type="journal article" date="2015" name="Insect Biochem. Mol. Biol.">
        <title>An insight into the sialome of the horse fly, Tabanus bromius.</title>
        <authorList>
            <person name="Ribeiro J.M."/>
            <person name="Kazimirova M."/>
            <person name="Takac P."/>
            <person name="Andersen J.F."/>
            <person name="Francischetti I.M."/>
        </authorList>
    </citation>
    <scope>NUCLEOTIDE SEQUENCE</scope>
</reference>